<evidence type="ECO:0000313" key="3">
    <source>
        <dbReference type="Proteomes" id="UP001152885"/>
    </source>
</evidence>
<organism evidence="2 3">
    <name type="scientific">Candida verbasci</name>
    <dbReference type="NCBI Taxonomy" id="1227364"/>
    <lineage>
        <taxon>Eukaryota</taxon>
        <taxon>Fungi</taxon>
        <taxon>Dikarya</taxon>
        <taxon>Ascomycota</taxon>
        <taxon>Saccharomycotina</taxon>
        <taxon>Pichiomycetes</taxon>
        <taxon>Debaryomycetaceae</taxon>
        <taxon>Candida/Lodderomyces clade</taxon>
        <taxon>Candida</taxon>
    </lineage>
</organism>
<proteinExistence type="predicted"/>
<feature type="region of interest" description="Disordered" evidence="1">
    <location>
        <begin position="47"/>
        <end position="68"/>
    </location>
</feature>
<comment type="caution">
    <text evidence="2">The sequence shown here is derived from an EMBL/GenBank/DDBJ whole genome shotgun (WGS) entry which is preliminary data.</text>
</comment>
<reference evidence="2" key="1">
    <citation type="submission" date="2022-12" db="EMBL/GenBank/DDBJ databases">
        <authorList>
            <person name="Brejova B."/>
        </authorList>
    </citation>
    <scope>NUCLEOTIDE SEQUENCE</scope>
</reference>
<keyword evidence="3" id="KW-1185">Reference proteome</keyword>
<gene>
    <name evidence="2" type="ORF">CANVERA_P2571</name>
</gene>
<dbReference type="Proteomes" id="UP001152885">
    <property type="component" value="Unassembled WGS sequence"/>
</dbReference>
<dbReference type="AlphaFoldDB" id="A0A9W4TYH4"/>
<evidence type="ECO:0000256" key="1">
    <source>
        <dbReference type="SAM" id="MobiDB-lite"/>
    </source>
</evidence>
<dbReference type="EMBL" id="CANTUO010000002">
    <property type="protein sequence ID" value="CAI5758058.1"/>
    <property type="molecule type" value="Genomic_DNA"/>
</dbReference>
<evidence type="ECO:0000313" key="2">
    <source>
        <dbReference type="EMBL" id="CAI5758058.1"/>
    </source>
</evidence>
<accession>A0A9W4TYH4</accession>
<sequence>MGESVIRKEAVDGLVNDDDILESCSKWNIIKDANDGHVRGLLDIEVSSNNNNEIAEQDNENNNPIKEP</sequence>
<name>A0A9W4TYH4_9ASCO</name>
<protein>
    <submittedName>
        <fullName evidence="2">Uncharacterized protein</fullName>
    </submittedName>
</protein>